<feature type="transmembrane region" description="Helical" evidence="1">
    <location>
        <begin position="141"/>
        <end position="162"/>
    </location>
</feature>
<feature type="transmembrane region" description="Helical" evidence="1">
    <location>
        <begin position="99"/>
        <end position="129"/>
    </location>
</feature>
<dbReference type="AlphaFoldDB" id="A0A2T0UHZ7"/>
<evidence type="ECO:0000256" key="1">
    <source>
        <dbReference type="SAM" id="Phobius"/>
    </source>
</evidence>
<feature type="domain" description="DUF1468" evidence="2">
    <location>
        <begin position="17"/>
        <end position="165"/>
    </location>
</feature>
<name>A0A2T0UHZ7_9MICO</name>
<dbReference type="InterPro" id="IPR009936">
    <property type="entry name" value="DUF1468"/>
</dbReference>
<dbReference type="EMBL" id="PVTI01000015">
    <property type="protein sequence ID" value="PRY57555.1"/>
    <property type="molecule type" value="Genomic_DNA"/>
</dbReference>
<proteinExistence type="predicted"/>
<reference evidence="3 4" key="1">
    <citation type="submission" date="2018-03" db="EMBL/GenBank/DDBJ databases">
        <title>Genomic Encyclopedia of Archaeal and Bacterial Type Strains, Phase II (KMG-II): from individual species to whole genera.</title>
        <authorList>
            <person name="Goeker M."/>
        </authorList>
    </citation>
    <scope>NUCLEOTIDE SEQUENCE [LARGE SCALE GENOMIC DNA]</scope>
    <source>
        <strain evidence="3 4">ATCC BAA-1496</strain>
    </source>
</reference>
<feature type="transmembrane region" description="Helical" evidence="1">
    <location>
        <begin position="13"/>
        <end position="34"/>
    </location>
</feature>
<dbReference type="Proteomes" id="UP000237822">
    <property type="component" value="Unassembled WGS sequence"/>
</dbReference>
<dbReference type="Pfam" id="PF07331">
    <property type="entry name" value="TctB"/>
    <property type="match status" value="1"/>
</dbReference>
<accession>A0A2T0UHZ7</accession>
<evidence type="ECO:0000259" key="2">
    <source>
        <dbReference type="Pfam" id="PF07331"/>
    </source>
</evidence>
<feature type="transmembrane region" description="Helical" evidence="1">
    <location>
        <begin position="46"/>
        <end position="67"/>
    </location>
</feature>
<keyword evidence="4" id="KW-1185">Reference proteome</keyword>
<keyword evidence="1" id="KW-0472">Membrane</keyword>
<dbReference type="RefSeq" id="WP_106297864.1">
    <property type="nucleotide sequence ID" value="NZ_PVTI01000015.1"/>
</dbReference>
<keyword evidence="1" id="KW-0812">Transmembrane</keyword>
<evidence type="ECO:0000313" key="4">
    <source>
        <dbReference type="Proteomes" id="UP000237822"/>
    </source>
</evidence>
<comment type="caution">
    <text evidence="3">The sequence shown here is derived from an EMBL/GenBank/DDBJ whole genome shotgun (WGS) entry which is preliminary data.</text>
</comment>
<sequence>MSHLTSLRRSGEAMLYAAIALLGLVAAVVGSGYGMFGEGGRIGPGFLPVVAGALTAALCASVAVGVVRRAAHGEPEPSIEPVPDIDSTGRSEKQRVLNLWVVFGLTLVALLLVQVVGFLAAFGLLVLVISAVVEKQNVVKSLVITTAALAVVYLLFGLFLGVPLPGGMLGLGTEA</sequence>
<protein>
    <submittedName>
        <fullName evidence="3">Tripartite tricarboxylate transporter TctB family protein</fullName>
    </submittedName>
</protein>
<gene>
    <name evidence="3" type="ORF">BCF74_11570</name>
</gene>
<keyword evidence="1" id="KW-1133">Transmembrane helix</keyword>
<organism evidence="3 4">
    <name type="scientific">Knoellia remsis</name>
    <dbReference type="NCBI Taxonomy" id="407159"/>
    <lineage>
        <taxon>Bacteria</taxon>
        <taxon>Bacillati</taxon>
        <taxon>Actinomycetota</taxon>
        <taxon>Actinomycetes</taxon>
        <taxon>Micrococcales</taxon>
        <taxon>Intrasporangiaceae</taxon>
        <taxon>Knoellia</taxon>
    </lineage>
</organism>
<evidence type="ECO:0000313" key="3">
    <source>
        <dbReference type="EMBL" id="PRY57555.1"/>
    </source>
</evidence>